<evidence type="ECO:0000313" key="2">
    <source>
        <dbReference type="Proteomes" id="UP000246303"/>
    </source>
</evidence>
<dbReference type="EMBL" id="QHLZ01000003">
    <property type="protein sequence ID" value="PXA66438.1"/>
    <property type="molecule type" value="Genomic_DNA"/>
</dbReference>
<keyword evidence="2" id="KW-1185">Reference proteome</keyword>
<dbReference type="RefSeq" id="WP_110105622.1">
    <property type="nucleotide sequence ID" value="NZ_JACBZZ010000001.1"/>
</dbReference>
<gene>
    <name evidence="1" type="ORF">CVS29_07105</name>
</gene>
<accession>A0A2V3DTA7</accession>
<evidence type="ECO:0000313" key="1">
    <source>
        <dbReference type="EMBL" id="PXA66438.1"/>
    </source>
</evidence>
<organism evidence="1 2">
    <name type="scientific">Arthrobacter psychrochitiniphilus</name>
    <dbReference type="NCBI Taxonomy" id="291045"/>
    <lineage>
        <taxon>Bacteria</taxon>
        <taxon>Bacillati</taxon>
        <taxon>Actinomycetota</taxon>
        <taxon>Actinomycetes</taxon>
        <taxon>Micrococcales</taxon>
        <taxon>Micrococcaceae</taxon>
        <taxon>Arthrobacter</taxon>
    </lineage>
</organism>
<dbReference type="Proteomes" id="UP000246303">
    <property type="component" value="Unassembled WGS sequence"/>
</dbReference>
<protein>
    <recommendedName>
        <fullName evidence="3">DUF2127 domain-containing protein</fullName>
    </recommendedName>
</protein>
<dbReference type="AlphaFoldDB" id="A0A2V3DTA7"/>
<name>A0A2V3DTA7_9MICC</name>
<proteinExistence type="predicted"/>
<reference evidence="1 2" key="1">
    <citation type="submission" date="2018-05" db="EMBL/GenBank/DDBJ databases">
        <title>Genetic diversity of glacier-inhabiting Cryobacterium bacteria in China and description of Cryobacterium mengkeensis sp. nov. and Arthrobacter glacialis sp. nov.</title>
        <authorList>
            <person name="Liu Q."/>
            <person name="Xin Y.-H."/>
        </authorList>
    </citation>
    <scope>NUCLEOTIDE SEQUENCE [LARGE SCALE GENOMIC DNA]</scope>
    <source>
        <strain evidence="1 2">GP3</strain>
    </source>
</reference>
<comment type="caution">
    <text evidence="1">The sequence shown here is derived from an EMBL/GenBank/DDBJ whole genome shotgun (WGS) entry which is preliminary data.</text>
</comment>
<dbReference type="OrthoDB" id="4945058at2"/>
<evidence type="ECO:0008006" key="3">
    <source>
        <dbReference type="Google" id="ProtNLM"/>
    </source>
</evidence>
<sequence>MATPPKIPGLNAFRQDKPGTRRPVTPRLVTAAARLLWLAAIMQIVASVFALIHAASPDRRAALEEQIAAMAGKTPSIEAYQNMGVLTVVLAGLVTAGAYVFFSFYLTRGRTWARSASGVLVALTLIQLVGVSYPEGFTTLAQVVLGGVAVSLCYLPESSRFFAQVKASRS</sequence>